<name>D3BRF7_HETP5</name>
<dbReference type="EMBL" id="ADBJ01000050">
    <property type="protein sequence ID" value="EFA75989.1"/>
    <property type="molecule type" value="Genomic_DNA"/>
</dbReference>
<organism evidence="2 3">
    <name type="scientific">Heterostelium pallidum (strain ATCC 26659 / Pp 5 / PN500)</name>
    <name type="common">Cellular slime mold</name>
    <name type="synonym">Polysphondylium pallidum</name>
    <dbReference type="NCBI Taxonomy" id="670386"/>
    <lineage>
        <taxon>Eukaryota</taxon>
        <taxon>Amoebozoa</taxon>
        <taxon>Evosea</taxon>
        <taxon>Eumycetozoa</taxon>
        <taxon>Dictyostelia</taxon>
        <taxon>Acytosteliales</taxon>
        <taxon>Acytosteliaceae</taxon>
        <taxon>Heterostelium</taxon>
    </lineage>
</organism>
<keyword evidence="3" id="KW-1185">Reference proteome</keyword>
<feature type="region of interest" description="Disordered" evidence="1">
    <location>
        <begin position="149"/>
        <end position="199"/>
    </location>
</feature>
<accession>D3BRF7</accession>
<dbReference type="InParanoid" id="D3BRF7"/>
<sequence>MTVESLKRKKSSNSNTKVKRTALDNKMLAFAVEDLLTYGVTDDICKKYNISKSSGYRYARQFIETGDIRELYTAQEDISRNTPIIINDRYTYANLLLKQGKRPDPDHIIYYDVTYFETNLVARKGRAPKGKPVVNRKGHRGFYVKMPTGMKQTGMKRKTTEAEAEAEEEEEEYQDTEDIEQEKEEDEDDGEQESGEIEEKFDYVNGIPFTKKPTTRGGKAETIAVVCALNVRGGQYRTIGDLLTAIGNSFKKIQPENLENYHKTVEHYLYLSLDKLPIHSWRVTLDNKVKVPLDPPERQWDYAHQTIFMAEKERLDTPLAKDDDKNQPKESKNFMLENGQKVFIYKQNEEPTSYSVTTKNKTTAKKPTKTTKRLPKKLKKSTKTTKKST</sequence>
<evidence type="ECO:0000313" key="3">
    <source>
        <dbReference type="Proteomes" id="UP000001396"/>
    </source>
</evidence>
<feature type="compositionally biased region" description="Acidic residues" evidence="1">
    <location>
        <begin position="162"/>
        <end position="196"/>
    </location>
</feature>
<dbReference type="AlphaFoldDB" id="D3BRF7"/>
<proteinExistence type="predicted"/>
<evidence type="ECO:0000313" key="2">
    <source>
        <dbReference type="EMBL" id="EFA75989.1"/>
    </source>
</evidence>
<evidence type="ECO:0000256" key="1">
    <source>
        <dbReference type="SAM" id="MobiDB-lite"/>
    </source>
</evidence>
<gene>
    <name evidence="2" type="ORF">PPL_10567</name>
</gene>
<feature type="compositionally biased region" description="Basic residues" evidence="1">
    <location>
        <begin position="362"/>
        <end position="389"/>
    </location>
</feature>
<protein>
    <submittedName>
        <fullName evidence="2">Uncharacterized protein</fullName>
    </submittedName>
</protein>
<dbReference type="STRING" id="670386.D3BRF7"/>
<dbReference type="GeneID" id="31366036"/>
<dbReference type="OMA" id="HQSHREF"/>
<feature type="region of interest" description="Disordered" evidence="1">
    <location>
        <begin position="347"/>
        <end position="389"/>
    </location>
</feature>
<dbReference type="RefSeq" id="XP_020428123.1">
    <property type="nucleotide sequence ID" value="XM_020581336.1"/>
</dbReference>
<comment type="caution">
    <text evidence="2">The sequence shown here is derived from an EMBL/GenBank/DDBJ whole genome shotgun (WGS) entry which is preliminary data.</text>
</comment>
<dbReference type="Proteomes" id="UP000001396">
    <property type="component" value="Unassembled WGS sequence"/>
</dbReference>
<reference evidence="2 3" key="1">
    <citation type="journal article" date="2011" name="Genome Res.">
        <title>Phylogeny-wide analysis of social amoeba genomes highlights ancient origins for complex intercellular communication.</title>
        <authorList>
            <person name="Heidel A.J."/>
            <person name="Lawal H.M."/>
            <person name="Felder M."/>
            <person name="Schilde C."/>
            <person name="Helps N.R."/>
            <person name="Tunggal B."/>
            <person name="Rivero F."/>
            <person name="John U."/>
            <person name="Schleicher M."/>
            <person name="Eichinger L."/>
            <person name="Platzer M."/>
            <person name="Noegel A.A."/>
            <person name="Schaap P."/>
            <person name="Gloeckner G."/>
        </authorList>
    </citation>
    <scope>NUCLEOTIDE SEQUENCE [LARGE SCALE GENOMIC DNA]</scope>
    <source>
        <strain evidence="3">ATCC 26659 / Pp 5 / PN500</strain>
    </source>
</reference>